<dbReference type="Pfam" id="PF05916">
    <property type="entry name" value="Sld5"/>
    <property type="match status" value="1"/>
</dbReference>
<keyword evidence="9" id="KW-1185">Reference proteome</keyword>
<evidence type="ECO:0000313" key="9">
    <source>
        <dbReference type="Proteomes" id="UP000515158"/>
    </source>
</evidence>
<feature type="domain" description="GINS subunit" evidence="7">
    <location>
        <begin position="101"/>
        <end position="193"/>
    </location>
</feature>
<comment type="function">
    <text evidence="5">Required for correct functioning of the GINS complex, a complex that plays an essential role in the initiation of DNA replication, and progression of DNA replication forks. GINS complex is a core component of CDC45-MCM-GINS (CMG) helicase, the molecular machine that unwinds template DNA during replication, and around which the replisome is built.</text>
</comment>
<evidence type="ECO:0000256" key="6">
    <source>
        <dbReference type="RuleBase" id="RU367161"/>
    </source>
</evidence>
<dbReference type="CDD" id="cd21693">
    <property type="entry name" value="GINS_B_Psf3"/>
    <property type="match status" value="1"/>
</dbReference>
<keyword evidence="3 6" id="KW-0235">DNA replication</keyword>
<dbReference type="KEGG" id="tpal:117647799"/>
<dbReference type="GO" id="GO:0000811">
    <property type="term" value="C:GINS complex"/>
    <property type="evidence" value="ECO:0007669"/>
    <property type="project" value="UniProtKB-UniRule"/>
</dbReference>
<evidence type="ECO:0000256" key="2">
    <source>
        <dbReference type="ARBA" id="ARBA00006343"/>
    </source>
</evidence>
<evidence type="ECO:0000256" key="5">
    <source>
        <dbReference type="ARBA" id="ARBA00045258"/>
    </source>
</evidence>
<dbReference type="Gene3D" id="1.20.58.2050">
    <property type="match status" value="1"/>
</dbReference>
<dbReference type="InterPro" id="IPR010492">
    <property type="entry name" value="GINS_Psf3"/>
</dbReference>
<reference evidence="10" key="1">
    <citation type="submission" date="2025-08" db="UniProtKB">
        <authorList>
            <consortium name="RefSeq"/>
        </authorList>
    </citation>
    <scope>IDENTIFICATION</scope>
    <source>
        <tissue evidence="10">Total insect</tissue>
    </source>
</reference>
<evidence type="ECO:0000259" key="8">
    <source>
        <dbReference type="Pfam" id="PF22466"/>
    </source>
</evidence>
<dbReference type="PANTHER" id="PTHR22768:SF0">
    <property type="entry name" value="DNA REPLICATION COMPLEX GINS PROTEIN PSF3"/>
    <property type="match status" value="1"/>
</dbReference>
<dbReference type="AlphaFoldDB" id="A0A6P8YZK0"/>
<feature type="domain" description="DNA replication complex GINS protein PSF3 N-terminal" evidence="8">
    <location>
        <begin position="34"/>
        <end position="85"/>
    </location>
</feature>
<sequence>MFCHGLISLDGGCQQLCHHRKIMSLCHSYVPNYFSIPDILATQEKVPCTFEVQVKHLGFLDPGSDKRDIEVGTNIELPFWMASVLKTQRPAIADVGLPKIFKESYRDILKADPVVVDLHKLAPYFYEFGMSLCMLNHRESPEIVNVLVESFKQRFRKILDWAQHSNIEVPESKKLDNAEKIIYQAGREVGSSLHLWLTEGGSLIMAAGMVMQHKKMKLTQRDLLQ</sequence>
<dbReference type="OrthoDB" id="10251744at2759"/>
<dbReference type="SUPFAM" id="SSF158573">
    <property type="entry name" value="GINS helical bundle-like"/>
    <property type="match status" value="1"/>
</dbReference>
<dbReference type="CDD" id="cd11713">
    <property type="entry name" value="GINS_A_psf3"/>
    <property type="match status" value="1"/>
</dbReference>
<proteinExistence type="inferred from homology"/>
<dbReference type="InParanoid" id="A0A6P8YZK0"/>
<gene>
    <name evidence="10" type="primary">LOC117647799</name>
</gene>
<dbReference type="Pfam" id="PF22466">
    <property type="entry name" value="PSF3_N"/>
    <property type="match status" value="1"/>
</dbReference>
<accession>A0A6P8YZK0</accession>
<dbReference type="PANTHER" id="PTHR22768">
    <property type="entry name" value="DNA REPLICATION COMPLEX GINS PROTEIN PSF3"/>
    <property type="match status" value="1"/>
</dbReference>
<dbReference type="InterPro" id="IPR038437">
    <property type="entry name" value="GINS_Psf3_sf"/>
</dbReference>
<dbReference type="InterPro" id="IPR036224">
    <property type="entry name" value="GINS_bundle-like_dom_sf"/>
</dbReference>
<evidence type="ECO:0000256" key="1">
    <source>
        <dbReference type="ARBA" id="ARBA00004123"/>
    </source>
</evidence>
<evidence type="ECO:0000256" key="4">
    <source>
        <dbReference type="ARBA" id="ARBA00023242"/>
    </source>
</evidence>
<dbReference type="GeneID" id="117647799"/>
<evidence type="ECO:0000259" key="7">
    <source>
        <dbReference type="Pfam" id="PF05916"/>
    </source>
</evidence>
<name>A0A6P8YZK0_THRPL</name>
<organism evidence="10">
    <name type="scientific">Thrips palmi</name>
    <name type="common">Melon thrips</name>
    <dbReference type="NCBI Taxonomy" id="161013"/>
    <lineage>
        <taxon>Eukaryota</taxon>
        <taxon>Metazoa</taxon>
        <taxon>Ecdysozoa</taxon>
        <taxon>Arthropoda</taxon>
        <taxon>Hexapoda</taxon>
        <taxon>Insecta</taxon>
        <taxon>Pterygota</taxon>
        <taxon>Neoptera</taxon>
        <taxon>Paraneoptera</taxon>
        <taxon>Thysanoptera</taxon>
        <taxon>Terebrantia</taxon>
        <taxon>Thripoidea</taxon>
        <taxon>Thripidae</taxon>
        <taxon>Thrips</taxon>
    </lineage>
</organism>
<comment type="function">
    <text evidence="6">The GINS complex plays an essential role in the initiation of DNA replication.</text>
</comment>
<dbReference type="Proteomes" id="UP000515158">
    <property type="component" value="Unplaced"/>
</dbReference>
<comment type="similarity">
    <text evidence="2 6">Belongs to the GINS3/PSF3 family.</text>
</comment>
<comment type="subunit">
    <text evidence="6">Component of the GINS complex.</text>
</comment>
<protein>
    <recommendedName>
        <fullName evidence="6">DNA replication complex GINS protein PSF3</fullName>
    </recommendedName>
</protein>
<comment type="subcellular location">
    <subcellularLocation>
        <location evidence="1 6">Nucleus</location>
    </subcellularLocation>
</comment>
<dbReference type="CTD" id="31967"/>
<dbReference type="InterPro" id="IPR021151">
    <property type="entry name" value="GINS_A"/>
</dbReference>
<keyword evidence="4 6" id="KW-0539">Nucleus</keyword>
<dbReference type="RefSeq" id="XP_034245608.1">
    <property type="nucleotide sequence ID" value="XM_034389717.1"/>
</dbReference>
<dbReference type="FunCoup" id="A0A6P8YZK0">
    <property type="interactions" value="915"/>
</dbReference>
<evidence type="ECO:0000256" key="3">
    <source>
        <dbReference type="ARBA" id="ARBA00022705"/>
    </source>
</evidence>
<evidence type="ECO:0000313" key="10">
    <source>
        <dbReference type="RefSeq" id="XP_034245608.1"/>
    </source>
</evidence>
<dbReference type="SUPFAM" id="SSF160059">
    <property type="entry name" value="PriA/YqbF domain"/>
    <property type="match status" value="1"/>
</dbReference>
<dbReference type="GO" id="GO:1902975">
    <property type="term" value="P:mitotic DNA replication initiation"/>
    <property type="evidence" value="ECO:0007669"/>
    <property type="project" value="TreeGrafter"/>
</dbReference>
<dbReference type="InterPro" id="IPR055221">
    <property type="entry name" value="PSF3_N"/>
</dbReference>